<name>A0A2L2XDY5_9FIRM</name>
<dbReference type="AlphaFoldDB" id="A0A2L2XDY5"/>
<dbReference type="InterPro" id="IPR027417">
    <property type="entry name" value="P-loop_NTPase"/>
</dbReference>
<dbReference type="NCBIfam" id="NF004637">
    <property type="entry name" value="PRK05986.1"/>
    <property type="match status" value="1"/>
</dbReference>
<accession>A0A2L2XDY5</accession>
<dbReference type="NCBIfam" id="TIGR00708">
    <property type="entry name" value="cobA"/>
    <property type="match status" value="1"/>
</dbReference>
<protein>
    <submittedName>
        <fullName evidence="1">Cob(I)alamin adenosyltransferase</fullName>
    </submittedName>
</protein>
<dbReference type="PANTHER" id="PTHR46638:SF1">
    <property type="entry name" value="CORRINOID ADENOSYLTRANSFERASE"/>
    <property type="match status" value="1"/>
</dbReference>
<organism evidence="1 2">
    <name type="scientific">Desulfocucumis palustris</name>
    <dbReference type="NCBI Taxonomy" id="1898651"/>
    <lineage>
        <taxon>Bacteria</taxon>
        <taxon>Bacillati</taxon>
        <taxon>Bacillota</taxon>
        <taxon>Clostridia</taxon>
        <taxon>Eubacteriales</taxon>
        <taxon>Desulfocucumaceae</taxon>
        <taxon>Desulfocucumis</taxon>
    </lineage>
</organism>
<dbReference type="Pfam" id="PF02572">
    <property type="entry name" value="CobA_CobO_BtuR"/>
    <property type="match status" value="1"/>
</dbReference>
<keyword evidence="2" id="KW-1185">Reference proteome</keyword>
<dbReference type="PIRSF" id="PIRSF015617">
    <property type="entry name" value="Adensltrnsf_CobA"/>
    <property type="match status" value="1"/>
</dbReference>
<reference evidence="2" key="1">
    <citation type="submission" date="2018-02" db="EMBL/GenBank/DDBJ databases">
        <title>Genome sequence of Desulfocucumis palustris strain NAW-5.</title>
        <authorList>
            <person name="Watanabe M."/>
            <person name="Kojima H."/>
            <person name="Fukui M."/>
        </authorList>
    </citation>
    <scope>NUCLEOTIDE SEQUENCE [LARGE SCALE GENOMIC DNA]</scope>
    <source>
        <strain evidence="2">NAW-5</strain>
    </source>
</reference>
<dbReference type="GO" id="GO:0009236">
    <property type="term" value="P:cobalamin biosynthetic process"/>
    <property type="evidence" value="ECO:0007669"/>
    <property type="project" value="InterPro"/>
</dbReference>
<sequence length="176" mass="19107">MPDTKGLVMVFTGNGKGKTTAAMGMALRAWGQGLKILMLQFIKGGKGYGELKAVEKLPGFEIVSMGEGFVRDAGEDKMAGHRAAAREAMARAREEISSGRWDMIILDEINYAVGFGLLSEGEVLELIDMKPPELHLVLTGRNATGKVTEKADLVTEIKEIKHPYARGIKAQKGVEF</sequence>
<dbReference type="Gene3D" id="3.40.50.300">
    <property type="entry name" value="P-loop containing nucleotide triphosphate hydrolases"/>
    <property type="match status" value="1"/>
</dbReference>
<dbReference type="PANTHER" id="PTHR46638">
    <property type="entry name" value="CORRINOID ADENOSYLTRANSFERASE"/>
    <property type="match status" value="1"/>
</dbReference>
<dbReference type="EMBL" id="BFAV01000140">
    <property type="protein sequence ID" value="GBF34360.1"/>
    <property type="molecule type" value="Genomic_DNA"/>
</dbReference>
<dbReference type="Proteomes" id="UP000239549">
    <property type="component" value="Unassembled WGS sequence"/>
</dbReference>
<dbReference type="GO" id="GO:0005524">
    <property type="term" value="F:ATP binding"/>
    <property type="evidence" value="ECO:0007669"/>
    <property type="project" value="InterPro"/>
</dbReference>
<keyword evidence="1" id="KW-0808">Transferase</keyword>
<evidence type="ECO:0000313" key="2">
    <source>
        <dbReference type="Proteomes" id="UP000239549"/>
    </source>
</evidence>
<proteinExistence type="predicted"/>
<dbReference type="InterPro" id="IPR003724">
    <property type="entry name" value="CblAdoTrfase_CobA"/>
</dbReference>
<evidence type="ECO:0000313" key="1">
    <source>
        <dbReference type="EMBL" id="GBF34360.1"/>
    </source>
</evidence>
<dbReference type="GO" id="GO:0008817">
    <property type="term" value="F:corrinoid adenosyltransferase activity"/>
    <property type="evidence" value="ECO:0007669"/>
    <property type="project" value="InterPro"/>
</dbReference>
<dbReference type="RefSeq" id="WP_104372636.1">
    <property type="nucleotide sequence ID" value="NZ_BFAV01000140.1"/>
</dbReference>
<gene>
    <name evidence="1" type="ORF">DCCM_3472</name>
</gene>
<dbReference type="CDD" id="cd00561">
    <property type="entry name" value="CobA_ACA"/>
    <property type="match status" value="1"/>
</dbReference>
<comment type="caution">
    <text evidence="1">The sequence shown here is derived from an EMBL/GenBank/DDBJ whole genome shotgun (WGS) entry which is preliminary data.</text>
</comment>
<dbReference type="OrthoDB" id="9810309at2"/>
<dbReference type="SUPFAM" id="SSF52540">
    <property type="entry name" value="P-loop containing nucleoside triphosphate hydrolases"/>
    <property type="match status" value="1"/>
</dbReference>